<keyword evidence="2" id="KW-1185">Reference proteome</keyword>
<organism evidence="1 2">
    <name type="scientific">Nephila pilipes</name>
    <name type="common">Giant wood spider</name>
    <name type="synonym">Nephila maculata</name>
    <dbReference type="NCBI Taxonomy" id="299642"/>
    <lineage>
        <taxon>Eukaryota</taxon>
        <taxon>Metazoa</taxon>
        <taxon>Ecdysozoa</taxon>
        <taxon>Arthropoda</taxon>
        <taxon>Chelicerata</taxon>
        <taxon>Arachnida</taxon>
        <taxon>Araneae</taxon>
        <taxon>Araneomorphae</taxon>
        <taxon>Entelegynae</taxon>
        <taxon>Araneoidea</taxon>
        <taxon>Nephilidae</taxon>
        <taxon>Nephila</taxon>
    </lineage>
</organism>
<dbReference type="EMBL" id="BMAW01120275">
    <property type="protein sequence ID" value="GFT88399.1"/>
    <property type="molecule type" value="Genomic_DNA"/>
</dbReference>
<dbReference type="Gene3D" id="1.10.555.10">
    <property type="entry name" value="Rho GTPase activation protein"/>
    <property type="match status" value="1"/>
</dbReference>
<dbReference type="InterPro" id="IPR008936">
    <property type="entry name" value="Rho_GTPase_activation_prot"/>
</dbReference>
<protein>
    <submittedName>
        <fullName evidence="1">Uncharacterized protein</fullName>
    </submittedName>
</protein>
<proteinExistence type="predicted"/>
<reference evidence="1" key="1">
    <citation type="submission" date="2020-08" db="EMBL/GenBank/DDBJ databases">
        <title>Multicomponent nature underlies the extraordinary mechanical properties of spider dragline silk.</title>
        <authorList>
            <person name="Kono N."/>
            <person name="Nakamura H."/>
            <person name="Mori M."/>
            <person name="Yoshida Y."/>
            <person name="Ohtoshi R."/>
            <person name="Malay A.D."/>
            <person name="Moran D.A.P."/>
            <person name="Tomita M."/>
            <person name="Numata K."/>
            <person name="Arakawa K."/>
        </authorList>
    </citation>
    <scope>NUCLEOTIDE SEQUENCE</scope>
</reference>
<comment type="caution">
    <text evidence="1">The sequence shown here is derived from an EMBL/GenBank/DDBJ whole genome shotgun (WGS) entry which is preliminary data.</text>
</comment>
<evidence type="ECO:0000313" key="1">
    <source>
        <dbReference type="EMBL" id="GFT88399.1"/>
    </source>
</evidence>
<dbReference type="AlphaFoldDB" id="A0A8X6PVR6"/>
<evidence type="ECO:0000313" key="2">
    <source>
        <dbReference type="Proteomes" id="UP000887013"/>
    </source>
</evidence>
<accession>A0A8X6PVR6</accession>
<dbReference type="Proteomes" id="UP000887013">
    <property type="component" value="Unassembled WGS sequence"/>
</dbReference>
<sequence length="199" mass="22795">MFDESDELLLEMLVMKLKGGGWKSLDERINTPVIAIAAVNEYLKALPRCLWSGTKPENWRALSAILLDMDLNRNIEKKYSEDSRMEAFKIFESLKSDVRHFSAKLMMTLHEVITRCDDDLQAAAAQRLSELFATSFIRNSEKSIEQSPLTLQRCVAYLIEEAPCIFGSEDAPMRMLPMSANINYQKLEDNSQPHRTFLV</sequence>
<gene>
    <name evidence="1" type="primary">AVEN_71569_1</name>
    <name evidence="1" type="ORF">NPIL_530931</name>
</gene>
<dbReference type="OrthoDB" id="6416106at2759"/>
<name>A0A8X6PVR6_NEPPI</name>